<dbReference type="Proteomes" id="UP000815325">
    <property type="component" value="Unassembled WGS sequence"/>
</dbReference>
<protein>
    <recommendedName>
        <fullName evidence="3">Encoded protein</fullName>
    </recommendedName>
</protein>
<reference evidence="1" key="1">
    <citation type="submission" date="2017-08" db="EMBL/GenBank/DDBJ databases">
        <authorList>
            <person name="Polle J.E."/>
            <person name="Barry K."/>
            <person name="Cushman J."/>
            <person name="Schmutz J."/>
            <person name="Tran D."/>
            <person name="Hathwaick L.T."/>
            <person name="Yim W.C."/>
            <person name="Jenkins J."/>
            <person name="Mckie-Krisberg Z.M."/>
            <person name="Prochnik S."/>
            <person name="Lindquist E."/>
            <person name="Dockter R.B."/>
            <person name="Adam C."/>
            <person name="Molina H."/>
            <person name="Bunkerborg J."/>
            <person name="Jin E."/>
            <person name="Buchheim M."/>
            <person name="Magnuson J."/>
        </authorList>
    </citation>
    <scope>NUCLEOTIDE SEQUENCE</scope>
    <source>
        <strain evidence="1">CCAP 19/18</strain>
    </source>
</reference>
<accession>A0ABQ7GIK8</accession>
<evidence type="ECO:0008006" key="3">
    <source>
        <dbReference type="Google" id="ProtNLM"/>
    </source>
</evidence>
<dbReference type="EMBL" id="MU069755">
    <property type="protein sequence ID" value="KAF5834453.1"/>
    <property type="molecule type" value="Genomic_DNA"/>
</dbReference>
<keyword evidence="2" id="KW-1185">Reference proteome</keyword>
<gene>
    <name evidence="1" type="ORF">DUNSADRAFT_8881</name>
</gene>
<evidence type="ECO:0000313" key="1">
    <source>
        <dbReference type="EMBL" id="KAF5834453.1"/>
    </source>
</evidence>
<sequence length="113" mass="12497">MQVALELEPAEEEAVFQPGRTGSSYVQSRVKDATLKAHDWKVAKVSEQRWKLLTELGFSASGLPRGDAERDATPVVIHAHVHYLKDLIDQTINKDDQALHQHEHGSSCCGGSH</sequence>
<evidence type="ECO:0000313" key="2">
    <source>
        <dbReference type="Proteomes" id="UP000815325"/>
    </source>
</evidence>
<comment type="caution">
    <text evidence="1">The sequence shown here is derived from an EMBL/GenBank/DDBJ whole genome shotgun (WGS) entry which is preliminary data.</text>
</comment>
<proteinExistence type="predicted"/>
<organism evidence="1 2">
    <name type="scientific">Dunaliella salina</name>
    <name type="common">Green alga</name>
    <name type="synonym">Protococcus salinus</name>
    <dbReference type="NCBI Taxonomy" id="3046"/>
    <lineage>
        <taxon>Eukaryota</taxon>
        <taxon>Viridiplantae</taxon>
        <taxon>Chlorophyta</taxon>
        <taxon>core chlorophytes</taxon>
        <taxon>Chlorophyceae</taxon>
        <taxon>CS clade</taxon>
        <taxon>Chlamydomonadales</taxon>
        <taxon>Dunaliellaceae</taxon>
        <taxon>Dunaliella</taxon>
    </lineage>
</organism>
<name>A0ABQ7GIK8_DUNSA</name>